<dbReference type="Proteomes" id="UP000296733">
    <property type="component" value="Chromosome"/>
</dbReference>
<evidence type="ECO:0000313" key="2">
    <source>
        <dbReference type="EMBL" id="SEG48355.1"/>
    </source>
</evidence>
<dbReference type="GeneID" id="39858021"/>
<dbReference type="AlphaFoldDB" id="A0A1H6AK11"/>
<proteinExistence type="predicted"/>
<sequence length="205" mass="23691">MTSGSDDHRSGETLSDRLRELLPLGAATQSQFEPAYTILDRLRTIHRAPLRNLRHSLWWIRKTFFTRPRSETPAYLVEMTKPEVVRLFGRHHFEPGWELSYNYLGEVLNLRRVEYHDDKPYEWWQVHVRGYLHDDGGIELSAHFETEPSEHPDAHVSMYGLDVECGMDEIQVVMDEEGVEYTHLSPDEVATVTDSTDRPVDAGGA</sequence>
<name>A0A1H6AK11_9EURY</name>
<dbReference type="Proteomes" id="UP000236740">
    <property type="component" value="Unassembled WGS sequence"/>
</dbReference>
<keyword evidence="3" id="KW-1185">Reference proteome</keyword>
<evidence type="ECO:0000313" key="3">
    <source>
        <dbReference type="Proteomes" id="UP000236740"/>
    </source>
</evidence>
<gene>
    <name evidence="1" type="ORF">DV707_08000</name>
    <name evidence="2" type="ORF">SAMN04488133_2341</name>
</gene>
<dbReference type="KEGG" id="hlm:DV707_08000"/>
<organism evidence="2 3">
    <name type="scientific">Halobellus limi</name>
    <dbReference type="NCBI Taxonomy" id="699433"/>
    <lineage>
        <taxon>Archaea</taxon>
        <taxon>Methanobacteriati</taxon>
        <taxon>Methanobacteriota</taxon>
        <taxon>Stenosarchaea group</taxon>
        <taxon>Halobacteria</taxon>
        <taxon>Halobacteriales</taxon>
        <taxon>Haloferacaceae</taxon>
        <taxon>Halobellus</taxon>
    </lineage>
</organism>
<protein>
    <submittedName>
        <fullName evidence="2">Uncharacterized protein</fullName>
    </submittedName>
</protein>
<reference evidence="1 4" key="2">
    <citation type="journal article" date="2019" name="Nat. Commun.">
        <title>A new type of DNA phosphorothioation-based antiviral system in archaea.</title>
        <authorList>
            <person name="Xiong L."/>
            <person name="Liu S."/>
            <person name="Chen S."/>
            <person name="Xiao Y."/>
            <person name="Zhu B."/>
            <person name="Gao Y."/>
            <person name="Zhang Y."/>
            <person name="Chen B."/>
            <person name="Luo J."/>
            <person name="Deng Z."/>
            <person name="Chen X."/>
            <person name="Wang L."/>
            <person name="Chen S."/>
        </authorList>
    </citation>
    <scope>NUCLEOTIDE SEQUENCE [LARGE SCALE GENOMIC DNA]</scope>
    <source>
        <strain evidence="1 4">CGMCC 1.10331</strain>
    </source>
</reference>
<dbReference type="EMBL" id="FNVN01000003">
    <property type="protein sequence ID" value="SEG48355.1"/>
    <property type="molecule type" value="Genomic_DNA"/>
</dbReference>
<reference evidence="2 3" key="1">
    <citation type="submission" date="2016-10" db="EMBL/GenBank/DDBJ databases">
        <authorList>
            <person name="de Groot N.N."/>
        </authorList>
    </citation>
    <scope>NUCLEOTIDE SEQUENCE [LARGE SCALE GENOMIC DNA]</scope>
    <source>
        <strain evidence="2 3">CGMCC 1.10331</strain>
    </source>
</reference>
<evidence type="ECO:0000313" key="1">
    <source>
        <dbReference type="EMBL" id="QCC47605.1"/>
    </source>
</evidence>
<accession>A0A1H6AK11</accession>
<dbReference type="RefSeq" id="WP_103992050.1">
    <property type="nucleotide sequence ID" value="NZ_CP031311.1"/>
</dbReference>
<dbReference type="EMBL" id="CP031311">
    <property type="protein sequence ID" value="QCC47605.1"/>
    <property type="molecule type" value="Genomic_DNA"/>
</dbReference>
<evidence type="ECO:0000313" key="4">
    <source>
        <dbReference type="Proteomes" id="UP000296733"/>
    </source>
</evidence>
<dbReference type="OrthoDB" id="269607at2157"/>